<feature type="compositionally biased region" description="Basic and acidic residues" evidence="3">
    <location>
        <begin position="371"/>
        <end position="395"/>
    </location>
</feature>
<dbReference type="Gene3D" id="2.30.29.30">
    <property type="entry name" value="Pleckstrin-homology domain (PH domain)/Phosphotyrosine-binding domain (PTB)"/>
    <property type="match status" value="1"/>
</dbReference>
<dbReference type="InterPro" id="IPR051137">
    <property type="entry name" value="PP4R3-like"/>
</dbReference>
<feature type="domain" description="Serine/threonine-protein phosphatase 4 regulatory subunit 3-like central" evidence="4">
    <location>
        <begin position="150"/>
        <end position="759"/>
    </location>
</feature>
<dbReference type="Pfam" id="PF04802">
    <property type="entry name" value="PP4R3"/>
    <property type="match status" value="1"/>
</dbReference>
<dbReference type="VEuPathDB" id="FungiDB:YALI0_A17809g"/>
<dbReference type="InterPro" id="IPR011993">
    <property type="entry name" value="PH-like_dom_sf"/>
</dbReference>
<dbReference type="InterPro" id="IPR055236">
    <property type="entry name" value="EVH1_PP4R3"/>
</dbReference>
<organism evidence="6 7">
    <name type="scientific">Yarrowia lipolytica</name>
    <name type="common">Candida lipolytica</name>
    <dbReference type="NCBI Taxonomy" id="4952"/>
    <lineage>
        <taxon>Eukaryota</taxon>
        <taxon>Fungi</taxon>
        <taxon>Dikarya</taxon>
        <taxon>Ascomycota</taxon>
        <taxon>Saccharomycotina</taxon>
        <taxon>Dipodascomycetes</taxon>
        <taxon>Dipodascales</taxon>
        <taxon>Dipodascales incertae sedis</taxon>
        <taxon>Yarrowia</taxon>
    </lineage>
</organism>
<dbReference type="eggNOG" id="KOG2175">
    <property type="taxonomic scope" value="Eukaryota"/>
</dbReference>
<dbReference type="GO" id="GO:0072542">
    <property type="term" value="F:protein phosphatase activator activity"/>
    <property type="evidence" value="ECO:0007669"/>
    <property type="project" value="TreeGrafter"/>
</dbReference>
<dbReference type="KEGG" id="yli:2906320"/>
<dbReference type="GeneID" id="2906320"/>
<evidence type="ECO:0000256" key="1">
    <source>
        <dbReference type="ARBA" id="ARBA00004123"/>
    </source>
</evidence>
<evidence type="ECO:0000259" key="4">
    <source>
        <dbReference type="Pfam" id="PF04802"/>
    </source>
</evidence>
<feature type="region of interest" description="Disordered" evidence="3">
    <location>
        <begin position="761"/>
        <end position="878"/>
    </location>
</feature>
<dbReference type="AlphaFoldDB" id="A0A1D8N574"/>
<dbReference type="PANTHER" id="PTHR23318">
    <property type="entry name" value="ATP SYNTHASE GAMMA-RELATED"/>
    <property type="match status" value="1"/>
</dbReference>
<dbReference type="RefSeq" id="XP_500176.3">
    <property type="nucleotide sequence ID" value="XM_500176.3"/>
</dbReference>
<accession>A0A1D8N574</accession>
<dbReference type="Pfam" id="PF22972">
    <property type="entry name" value="EVH1_PP4R3"/>
    <property type="match status" value="1"/>
</dbReference>
<dbReference type="SUPFAM" id="SSF50729">
    <property type="entry name" value="PH domain-like"/>
    <property type="match status" value="1"/>
</dbReference>
<proteinExistence type="predicted"/>
<dbReference type="InterPro" id="IPR006887">
    <property type="entry name" value="P4R3-like_central_dom"/>
</dbReference>
<protein>
    <submittedName>
        <fullName evidence="6">Uncharacterized protein</fullName>
    </submittedName>
</protein>
<evidence type="ECO:0000313" key="6">
    <source>
        <dbReference type="EMBL" id="AOW00788.1"/>
    </source>
</evidence>
<dbReference type="EMBL" id="CP017553">
    <property type="protein sequence ID" value="AOW00788.1"/>
    <property type="molecule type" value="Genomic_DNA"/>
</dbReference>
<dbReference type="InterPro" id="IPR016024">
    <property type="entry name" value="ARM-type_fold"/>
</dbReference>
<dbReference type="Proteomes" id="UP000182444">
    <property type="component" value="Chromosome 1A"/>
</dbReference>
<name>A0A1D8N574_YARLL</name>
<dbReference type="GO" id="GO:0030289">
    <property type="term" value="C:protein phosphatase 4 complex"/>
    <property type="evidence" value="ECO:0007669"/>
    <property type="project" value="TreeGrafter"/>
</dbReference>
<dbReference type="GO" id="GO:0005654">
    <property type="term" value="C:nucleoplasm"/>
    <property type="evidence" value="ECO:0007669"/>
    <property type="project" value="TreeGrafter"/>
</dbReference>
<evidence type="ECO:0000259" key="5">
    <source>
        <dbReference type="Pfam" id="PF22972"/>
    </source>
</evidence>
<evidence type="ECO:0000256" key="2">
    <source>
        <dbReference type="ARBA" id="ARBA00023242"/>
    </source>
</evidence>
<evidence type="ECO:0000313" key="7">
    <source>
        <dbReference type="Proteomes" id="UP000182444"/>
    </source>
</evidence>
<evidence type="ECO:0000256" key="3">
    <source>
        <dbReference type="SAM" id="MobiDB-lite"/>
    </source>
</evidence>
<sequence>METPTRPHRVKVYELDSGQWVDKGTGYCTGETRGPSKQPYLVVQNEDCFGFILDTHVTGSIQYQKQQDTLIVWSESGRNDLALSFQEAKGCKIICDFLLSMIQKKYAPDISLVAVINTADGGEVHEPISVPLTMPPPPDLQNLLTVEECLTAAVVCASQSTRDQMIGFVIDHDYIGLLHPLLQQAEDQHLLQQLHHLCCAVKRLIQLNDSQILEQLLSDDHIMFTVGCLEYDPEYPRLKANHRQYLQNESRFKQVIPISNAAICDKIRQTFRIQFLKDVVLARLLDDQTFTILTNMIYFSQTEIIGWISGDENYLEALFGLFEHEDEDRDFTLDARNAANAPDTEEINFCSEDLNPHTGVDLQEPATEPDTPNRKNKRDEEDVDVNHEAETSPKKLKVEVSEVEVEGDLENSSPITPTLPQEFPTLPQPTLSYLTPKFLVSDEKRREAVRFIHTCCLTAKNLQTQQRSVLFGQFIKHGLFRLVAFALKDDSILIRSLGTELVVTLVDHDANLVRGIGQTAEMAAAAGGPGDTTPDVSMMDVTNIVEEAVDQPALHNILIDLLIAERDMGLRTQAVETLKALFDPETGERAEKYIRQLYNGPMLRLFGPLVEESGSDFTLYEHLCDLLSFCSISHGFIARDFFIHNKIWVAMSRLVLVSNKQMQLAAIRSLKGALVGGDELVLSHLIENKVFGPILTLLVQLGNRNNLMHSACLDFLHIVRVGVTKPETRASMARVQAHLVDEYTLELQQLAYTGVATTLLEIPPPVPGSDDTEPNSPTQAKAQDSLRSRNCLVKNPTSSTTPKRRLVARTAEEQREAIEAVRRKNILEHQMREERERGAQGDREQGSEAPQTQEGVGEETQEGVTSSVEMAPAVGNLS</sequence>
<comment type="subcellular location">
    <subcellularLocation>
        <location evidence="1">Nucleus</location>
    </subcellularLocation>
</comment>
<feature type="compositionally biased region" description="Basic and acidic residues" evidence="3">
    <location>
        <begin position="810"/>
        <end position="846"/>
    </location>
</feature>
<dbReference type="GO" id="GO:0006974">
    <property type="term" value="P:DNA damage response"/>
    <property type="evidence" value="ECO:0007669"/>
    <property type="project" value="TreeGrafter"/>
</dbReference>
<feature type="domain" description="PP4R3 EVH1-like" evidence="5">
    <location>
        <begin position="8"/>
        <end position="105"/>
    </location>
</feature>
<dbReference type="VEuPathDB" id="FungiDB:YALI1_A17927g"/>
<reference evidence="6 7" key="1">
    <citation type="journal article" date="2016" name="PLoS ONE">
        <title>Sequence Assembly of Yarrowia lipolytica Strain W29/CLIB89 Shows Transposable Element Diversity.</title>
        <authorList>
            <person name="Magnan C."/>
            <person name="Yu J."/>
            <person name="Chang I."/>
            <person name="Jahn E."/>
            <person name="Kanomata Y."/>
            <person name="Wu J."/>
            <person name="Zeller M."/>
            <person name="Oakes M."/>
            <person name="Baldi P."/>
            <person name="Sandmeyer S."/>
        </authorList>
    </citation>
    <scope>NUCLEOTIDE SEQUENCE [LARGE SCALE GENOMIC DNA]</scope>
    <source>
        <strain evidence="7">CLIB89(W29)</strain>
    </source>
</reference>
<keyword evidence="2" id="KW-0539">Nucleus</keyword>
<dbReference type="SUPFAM" id="SSF48371">
    <property type="entry name" value="ARM repeat"/>
    <property type="match status" value="1"/>
</dbReference>
<dbReference type="PANTHER" id="PTHR23318:SF0">
    <property type="entry name" value="SERINE_THREONINE-PROTEIN PHOSPHATASE 4 REGULATORY SUBUNIT 3"/>
    <property type="match status" value="1"/>
</dbReference>
<gene>
    <name evidence="6" type="ORF">YALI1_A17927g</name>
</gene>
<feature type="region of interest" description="Disordered" evidence="3">
    <location>
        <begin position="349"/>
        <end position="395"/>
    </location>
</feature>